<keyword evidence="1" id="KW-0805">Transcription regulation</keyword>
<keyword evidence="7" id="KW-1185">Reference proteome</keyword>
<dbReference type="Proteomes" id="UP000001364">
    <property type="component" value="Chromosome"/>
</dbReference>
<dbReference type="KEGG" id="ccs:CCNA_01744"/>
<dbReference type="PANTHER" id="PTHR43280">
    <property type="entry name" value="ARAC-FAMILY TRANSCRIPTIONAL REGULATOR"/>
    <property type="match status" value="1"/>
</dbReference>
<dbReference type="PIRSF" id="PIRSF031684">
    <property type="entry name" value="Txn_reg_031684_prd"/>
    <property type="match status" value="1"/>
</dbReference>
<protein>
    <submittedName>
        <fullName evidence="6">AraC-family transcriptional regulator</fullName>
    </submittedName>
</protein>
<feature type="transmembrane region" description="Helical" evidence="4">
    <location>
        <begin position="160"/>
        <end position="180"/>
    </location>
</feature>
<dbReference type="SMR" id="A0A0H3CA73"/>
<keyword evidence="4" id="KW-0472">Membrane</keyword>
<reference evidence="6 7" key="1">
    <citation type="journal article" date="2010" name="J. Bacteriol.">
        <title>The genetic basis of laboratory adaptation in Caulobacter crescentus.</title>
        <authorList>
            <person name="Marks M.E."/>
            <person name="Castro-Rojas C.M."/>
            <person name="Teiling C."/>
            <person name="Du L."/>
            <person name="Kapatral V."/>
            <person name="Walunas T.L."/>
            <person name="Crosson S."/>
        </authorList>
    </citation>
    <scope>NUCLEOTIDE SEQUENCE [LARGE SCALE GENOMIC DNA]</scope>
    <source>
        <strain evidence="7">NA1000 / CB15N</strain>
    </source>
</reference>
<dbReference type="Gene3D" id="1.10.10.60">
    <property type="entry name" value="Homeodomain-like"/>
    <property type="match status" value="1"/>
</dbReference>
<dbReference type="SMART" id="SM00342">
    <property type="entry name" value="HTH_ARAC"/>
    <property type="match status" value="1"/>
</dbReference>
<feature type="transmembrane region" description="Helical" evidence="4">
    <location>
        <begin position="6"/>
        <end position="28"/>
    </location>
</feature>
<gene>
    <name evidence="6" type="ordered locus">CCNA_01744</name>
</gene>
<feature type="transmembrane region" description="Helical" evidence="4">
    <location>
        <begin position="97"/>
        <end position="115"/>
    </location>
</feature>
<evidence type="ECO:0000256" key="1">
    <source>
        <dbReference type="ARBA" id="ARBA00023015"/>
    </source>
</evidence>
<keyword evidence="4" id="KW-0812">Transmembrane</keyword>
<feature type="transmembrane region" description="Helical" evidence="4">
    <location>
        <begin position="186"/>
        <end position="205"/>
    </location>
</feature>
<organism evidence="6 7">
    <name type="scientific">Caulobacter vibrioides (strain NA1000 / CB15N)</name>
    <name type="common">Caulobacter crescentus</name>
    <dbReference type="NCBI Taxonomy" id="565050"/>
    <lineage>
        <taxon>Bacteria</taxon>
        <taxon>Pseudomonadati</taxon>
        <taxon>Pseudomonadota</taxon>
        <taxon>Alphaproteobacteria</taxon>
        <taxon>Caulobacterales</taxon>
        <taxon>Caulobacteraceae</taxon>
        <taxon>Caulobacter</taxon>
    </lineage>
</organism>
<dbReference type="PATRIC" id="fig|565050.3.peg.1720"/>
<feature type="transmembrane region" description="Helical" evidence="4">
    <location>
        <begin position="63"/>
        <end position="85"/>
    </location>
</feature>
<dbReference type="GeneID" id="7331209"/>
<dbReference type="InterPro" id="IPR009057">
    <property type="entry name" value="Homeodomain-like_sf"/>
</dbReference>
<feature type="domain" description="HTH araC/xylS-type" evidence="5">
    <location>
        <begin position="237"/>
        <end position="346"/>
    </location>
</feature>
<feature type="transmembrane region" description="Helical" evidence="4">
    <location>
        <begin position="35"/>
        <end position="57"/>
    </location>
</feature>
<dbReference type="PROSITE" id="PS00041">
    <property type="entry name" value="HTH_ARAC_FAMILY_1"/>
    <property type="match status" value="1"/>
</dbReference>
<dbReference type="HOGENOM" id="CLU_062011_0_0_5"/>
<keyword evidence="3" id="KW-0804">Transcription</keyword>
<dbReference type="PANTHER" id="PTHR43280:SF29">
    <property type="entry name" value="ARAC-FAMILY TRANSCRIPTIONAL REGULATOR"/>
    <property type="match status" value="1"/>
</dbReference>
<evidence type="ECO:0000259" key="5">
    <source>
        <dbReference type="PROSITE" id="PS01124"/>
    </source>
</evidence>
<dbReference type="Pfam" id="PF12833">
    <property type="entry name" value="HTH_18"/>
    <property type="match status" value="1"/>
</dbReference>
<dbReference type="SUPFAM" id="SSF46689">
    <property type="entry name" value="Homeodomain-like"/>
    <property type="match status" value="1"/>
</dbReference>
<dbReference type="InterPro" id="IPR016981">
    <property type="entry name" value="Tscrpt_reg_031684_prd"/>
</dbReference>
<dbReference type="GO" id="GO:0043565">
    <property type="term" value="F:sequence-specific DNA binding"/>
    <property type="evidence" value="ECO:0007669"/>
    <property type="project" value="InterPro"/>
</dbReference>
<evidence type="ECO:0000313" key="7">
    <source>
        <dbReference type="Proteomes" id="UP000001364"/>
    </source>
</evidence>
<dbReference type="PhylomeDB" id="A0A0H3CA73"/>
<keyword evidence="2" id="KW-0238">DNA-binding</keyword>
<sequence>MTDLAQIELAVRGLAVGAFAATGVSLAASRKMTPVRWLGVLLMACAIAHVIDSHFFYAEDRHFSVLTWALSAWTAAVFWLFCSVLFEDEPKIPTWRFIVPAFVIVQWAAGAFLPPSPARAAVWWSFAAVSVALHGHILLMAWRGWRIDLVERRRHLRAPIAAAATGYMFVQTLCDLGFGQGPVLPSLAQALGLAALGVGSALALLRAEPVLVQASPAAGEAPSPKAAEALDLTPADRLVLARLDKAMNENEVWRGEDLSIGTLAALVGAPEHRLRKLINGTLGHRNFADYVNGRRIAAAKVALADPEQALKSVSTIAYELGFASLGPFNRAFRAVTGVTPTAWRQETTPAYAPLRLVETGEGASKSDKRA</sequence>
<dbReference type="OrthoDB" id="5492415at2"/>
<keyword evidence="4" id="KW-1133">Transmembrane helix</keyword>
<accession>A0A0H3CA73</accession>
<feature type="transmembrane region" description="Helical" evidence="4">
    <location>
        <begin position="121"/>
        <end position="139"/>
    </location>
</feature>
<dbReference type="InterPro" id="IPR018062">
    <property type="entry name" value="HTH_AraC-typ_CS"/>
</dbReference>
<evidence type="ECO:0000256" key="4">
    <source>
        <dbReference type="SAM" id="Phobius"/>
    </source>
</evidence>
<evidence type="ECO:0000313" key="6">
    <source>
        <dbReference type="EMBL" id="ACL95209.1"/>
    </source>
</evidence>
<evidence type="ECO:0000256" key="3">
    <source>
        <dbReference type="ARBA" id="ARBA00023163"/>
    </source>
</evidence>
<dbReference type="RefSeq" id="YP_002517117.1">
    <property type="nucleotide sequence ID" value="NC_011916.1"/>
</dbReference>
<proteinExistence type="predicted"/>
<dbReference type="InterPro" id="IPR018060">
    <property type="entry name" value="HTH_AraC"/>
</dbReference>
<dbReference type="AlphaFoldDB" id="A0A0H3CA73"/>
<evidence type="ECO:0000256" key="2">
    <source>
        <dbReference type="ARBA" id="ARBA00023125"/>
    </source>
</evidence>
<dbReference type="RefSeq" id="WP_010919544.1">
    <property type="nucleotide sequence ID" value="NC_011916.1"/>
</dbReference>
<dbReference type="PROSITE" id="PS01124">
    <property type="entry name" value="HTH_ARAC_FAMILY_2"/>
    <property type="match status" value="1"/>
</dbReference>
<dbReference type="GO" id="GO:0003700">
    <property type="term" value="F:DNA-binding transcription factor activity"/>
    <property type="evidence" value="ECO:0007669"/>
    <property type="project" value="InterPro"/>
</dbReference>
<name>A0A0H3CA73_CAUVN</name>
<dbReference type="EMBL" id="CP001340">
    <property type="protein sequence ID" value="ACL95209.1"/>
    <property type="molecule type" value="Genomic_DNA"/>
</dbReference>